<dbReference type="EMBL" id="CAKLBY020000086">
    <property type="protein sequence ID" value="CAK7925054.1"/>
    <property type="molecule type" value="Genomic_DNA"/>
</dbReference>
<evidence type="ECO:0000313" key="1">
    <source>
        <dbReference type="EMBL" id="CAK7925054.1"/>
    </source>
</evidence>
<gene>
    <name evidence="1" type="ORF">PM001_LOCUS10204</name>
</gene>
<accession>A0AAV1TRK9</accession>
<dbReference type="Proteomes" id="UP001162060">
    <property type="component" value="Unassembled WGS sequence"/>
</dbReference>
<evidence type="ECO:0000313" key="2">
    <source>
        <dbReference type="Proteomes" id="UP001162060"/>
    </source>
</evidence>
<proteinExistence type="predicted"/>
<organism evidence="1 2">
    <name type="scientific">Peronospora matthiolae</name>
    <dbReference type="NCBI Taxonomy" id="2874970"/>
    <lineage>
        <taxon>Eukaryota</taxon>
        <taxon>Sar</taxon>
        <taxon>Stramenopiles</taxon>
        <taxon>Oomycota</taxon>
        <taxon>Peronosporomycetes</taxon>
        <taxon>Peronosporales</taxon>
        <taxon>Peronosporaceae</taxon>
        <taxon>Peronospora</taxon>
    </lineage>
</organism>
<name>A0AAV1TRK9_9STRA</name>
<reference evidence="1" key="1">
    <citation type="submission" date="2024-01" db="EMBL/GenBank/DDBJ databases">
        <authorList>
            <person name="Webb A."/>
        </authorList>
    </citation>
    <scope>NUCLEOTIDE SEQUENCE</scope>
    <source>
        <strain evidence="1">Pm1</strain>
    </source>
</reference>
<comment type="caution">
    <text evidence="1">The sequence shown here is derived from an EMBL/GenBank/DDBJ whole genome shotgun (WGS) entry which is preliminary data.</text>
</comment>
<protein>
    <submittedName>
        <fullName evidence="1">Uncharacterized protein</fullName>
    </submittedName>
</protein>
<sequence>MLLEQNGGFRSLQARASGGLIVSTNLPSMNELLTPASRVLITVKRQAHPRQNLGGQFKGKFYLKGVEGYVAVVNGSSVCPAVEKVLARTPAERERKRARVKRQYFVNSILLFQAVGTCA</sequence>
<dbReference type="AlphaFoldDB" id="A0AAV1TRK9"/>